<keyword evidence="1" id="KW-0315">Glutamine amidotransferase</keyword>
<comment type="caution">
    <text evidence="3">The sequence shown here is derived from an EMBL/GenBank/DDBJ whole genome shotgun (WGS) entry which is preliminary data.</text>
</comment>
<reference evidence="3 4" key="1">
    <citation type="submission" date="2024-06" db="EMBL/GenBank/DDBJ databases">
        <title>The Natural Products Discovery Center: Release of the First 8490 Sequenced Strains for Exploring Actinobacteria Biosynthetic Diversity.</title>
        <authorList>
            <person name="Kalkreuter E."/>
            <person name="Kautsar S.A."/>
            <person name="Yang D."/>
            <person name="Bader C.D."/>
            <person name="Teijaro C.N."/>
            <person name="Fluegel L."/>
            <person name="Davis C.M."/>
            <person name="Simpson J.R."/>
            <person name="Lauterbach L."/>
            <person name="Steele A.D."/>
            <person name="Gui C."/>
            <person name="Meng S."/>
            <person name="Li G."/>
            <person name="Viehrig K."/>
            <person name="Ye F."/>
            <person name="Su P."/>
            <person name="Kiefer A.F."/>
            <person name="Nichols A."/>
            <person name="Cepeda A.J."/>
            <person name="Yan W."/>
            <person name="Fan B."/>
            <person name="Jiang Y."/>
            <person name="Adhikari A."/>
            <person name="Zheng C.-J."/>
            <person name="Schuster L."/>
            <person name="Cowan T.M."/>
            <person name="Smanski M.J."/>
            <person name="Chevrette M.G."/>
            <person name="De Carvalho L.P.S."/>
            <person name="Shen B."/>
        </authorList>
    </citation>
    <scope>NUCLEOTIDE SEQUENCE [LARGE SCALE GENOMIC DNA]</scope>
    <source>
        <strain evidence="3 4">NPDC000837</strain>
    </source>
</reference>
<accession>A0ABV1UV64</accession>
<evidence type="ECO:0000259" key="2">
    <source>
        <dbReference type="Pfam" id="PF00117"/>
    </source>
</evidence>
<dbReference type="PRINTS" id="PR00096">
    <property type="entry name" value="GATASE"/>
</dbReference>
<dbReference type="EMBL" id="JBEPBX010000011">
    <property type="protein sequence ID" value="MER6614668.1"/>
    <property type="molecule type" value="Genomic_DNA"/>
</dbReference>
<evidence type="ECO:0000313" key="4">
    <source>
        <dbReference type="Proteomes" id="UP001445472"/>
    </source>
</evidence>
<name>A0ABV1UV64_9ACTN</name>
<dbReference type="SUPFAM" id="SSF52317">
    <property type="entry name" value="Class I glutamine amidotransferase-like"/>
    <property type="match status" value="1"/>
</dbReference>
<dbReference type="PRINTS" id="PR00097">
    <property type="entry name" value="ANTSNTHASEII"/>
</dbReference>
<feature type="domain" description="Glutamine amidotransferase" evidence="2">
    <location>
        <begin position="6"/>
        <end position="189"/>
    </location>
</feature>
<sequence length="212" mass="22518">MSARILVVDNYDSFVFNLVQYLYQLGAECEVVRNDEVALEHAQDGFDGVLLSPGPGAPEEAGVCIDMVRHCAVTGVPVFGVCLGMQSMTVAYGGVVDRAPELLHGKTSPVIHDGTGVFAGLPSPFTATRYHSLAAEPARFPEELEVTARTADGIIMGLRHRELPVEGVQFHPESVLTEHGHRMLANWLEQCGDAGAVGRSAGLAPVVGKALA</sequence>
<dbReference type="PANTHER" id="PTHR43418:SF4">
    <property type="entry name" value="MULTIFUNCTIONAL TRYPTOPHAN BIOSYNTHESIS PROTEIN"/>
    <property type="match status" value="1"/>
</dbReference>
<proteinExistence type="predicted"/>
<organism evidence="3 4">
    <name type="scientific">Streptomyces xantholiticus</name>
    <dbReference type="NCBI Taxonomy" id="68285"/>
    <lineage>
        <taxon>Bacteria</taxon>
        <taxon>Bacillati</taxon>
        <taxon>Actinomycetota</taxon>
        <taxon>Actinomycetes</taxon>
        <taxon>Kitasatosporales</taxon>
        <taxon>Streptomycetaceae</taxon>
        <taxon>Streptomyces</taxon>
    </lineage>
</organism>
<dbReference type="PANTHER" id="PTHR43418">
    <property type="entry name" value="MULTIFUNCTIONAL TRYPTOPHAN BIOSYNTHESIS PROTEIN-RELATED"/>
    <property type="match status" value="1"/>
</dbReference>
<dbReference type="NCBIfam" id="TIGR00566">
    <property type="entry name" value="trpG_papA"/>
    <property type="match status" value="1"/>
</dbReference>
<dbReference type="PROSITE" id="PS51273">
    <property type="entry name" value="GATASE_TYPE_1"/>
    <property type="match status" value="1"/>
</dbReference>
<keyword evidence="4" id="KW-1185">Reference proteome</keyword>
<dbReference type="Gene3D" id="3.40.50.880">
    <property type="match status" value="1"/>
</dbReference>
<evidence type="ECO:0000256" key="1">
    <source>
        <dbReference type="ARBA" id="ARBA00022962"/>
    </source>
</evidence>
<dbReference type="Proteomes" id="UP001445472">
    <property type="component" value="Unassembled WGS sequence"/>
</dbReference>
<evidence type="ECO:0000313" key="3">
    <source>
        <dbReference type="EMBL" id="MER6614668.1"/>
    </source>
</evidence>
<dbReference type="InterPro" id="IPR017926">
    <property type="entry name" value="GATASE"/>
</dbReference>
<dbReference type="PRINTS" id="PR00099">
    <property type="entry name" value="CPSGATASE"/>
</dbReference>
<dbReference type="InterPro" id="IPR006221">
    <property type="entry name" value="TrpG/PapA_dom"/>
</dbReference>
<gene>
    <name evidence="3" type="ORF">ABT276_15080</name>
</gene>
<dbReference type="InterPro" id="IPR050472">
    <property type="entry name" value="Anth_synth/Amidotransfase"/>
</dbReference>
<dbReference type="NCBIfam" id="NF005849">
    <property type="entry name" value="PRK07765.1"/>
    <property type="match status" value="1"/>
</dbReference>
<dbReference type="Pfam" id="PF00117">
    <property type="entry name" value="GATase"/>
    <property type="match status" value="1"/>
</dbReference>
<dbReference type="InterPro" id="IPR029062">
    <property type="entry name" value="Class_I_gatase-like"/>
</dbReference>
<protein>
    <submittedName>
        <fullName evidence="3">Aminodeoxychorismate/anthranilate synthase component II</fullName>
    </submittedName>
</protein>
<dbReference type="CDD" id="cd01743">
    <property type="entry name" value="GATase1_Anthranilate_Synthase"/>
    <property type="match status" value="1"/>
</dbReference>
<dbReference type="RefSeq" id="WP_351976439.1">
    <property type="nucleotide sequence ID" value="NZ_JBEPBX010000011.1"/>
</dbReference>